<proteinExistence type="predicted"/>
<protein>
    <recommendedName>
        <fullName evidence="7">Reverse transcriptase RNase H-like domain-containing protein</fullName>
    </recommendedName>
</protein>
<evidence type="ECO:0000256" key="5">
    <source>
        <dbReference type="ARBA" id="ARBA00022801"/>
    </source>
</evidence>
<comment type="caution">
    <text evidence="8">The sequence shown here is derived from an EMBL/GenBank/DDBJ whole genome shotgun (WGS) entry which is preliminary data.</text>
</comment>
<keyword evidence="5" id="KW-0378">Hydrolase</keyword>
<feature type="domain" description="Reverse transcriptase RNase H-like" evidence="7">
    <location>
        <begin position="1"/>
        <end position="53"/>
    </location>
</feature>
<keyword evidence="4" id="KW-0255">Endonuclease</keyword>
<keyword evidence="3" id="KW-0540">Nuclease</keyword>
<evidence type="ECO:0000313" key="8">
    <source>
        <dbReference type="EMBL" id="RWS19473.1"/>
    </source>
</evidence>
<dbReference type="EMBL" id="NCKV01025747">
    <property type="protein sequence ID" value="RWS19473.1"/>
    <property type="molecule type" value="Genomic_DNA"/>
</dbReference>
<organism evidence="8 9">
    <name type="scientific">Leptotrombidium deliense</name>
    <dbReference type="NCBI Taxonomy" id="299467"/>
    <lineage>
        <taxon>Eukaryota</taxon>
        <taxon>Metazoa</taxon>
        <taxon>Ecdysozoa</taxon>
        <taxon>Arthropoda</taxon>
        <taxon>Chelicerata</taxon>
        <taxon>Arachnida</taxon>
        <taxon>Acari</taxon>
        <taxon>Acariformes</taxon>
        <taxon>Trombidiformes</taxon>
        <taxon>Prostigmata</taxon>
        <taxon>Anystina</taxon>
        <taxon>Parasitengona</taxon>
        <taxon>Trombiculoidea</taxon>
        <taxon>Trombiculidae</taxon>
        <taxon>Leptotrombidium</taxon>
    </lineage>
</organism>
<keyword evidence="2" id="KW-0548">Nucleotidyltransferase</keyword>
<dbReference type="AlphaFoldDB" id="A0A443RVT2"/>
<evidence type="ECO:0000256" key="3">
    <source>
        <dbReference type="ARBA" id="ARBA00022722"/>
    </source>
</evidence>
<reference evidence="8 9" key="1">
    <citation type="journal article" date="2018" name="Gigascience">
        <title>Genomes of trombidid mites reveal novel predicted allergens and laterally-transferred genes associated with secondary metabolism.</title>
        <authorList>
            <person name="Dong X."/>
            <person name="Chaisiri K."/>
            <person name="Xia D."/>
            <person name="Armstrong S.D."/>
            <person name="Fang Y."/>
            <person name="Donnelly M.J."/>
            <person name="Kadowaki T."/>
            <person name="McGarry J.W."/>
            <person name="Darby A.C."/>
            <person name="Makepeace B.L."/>
        </authorList>
    </citation>
    <scope>NUCLEOTIDE SEQUENCE [LARGE SCALE GENOMIC DNA]</scope>
    <source>
        <strain evidence="8">UoL-UT</strain>
    </source>
</reference>
<keyword evidence="9" id="KW-1185">Reference proteome</keyword>
<dbReference type="GO" id="GO:0004519">
    <property type="term" value="F:endonuclease activity"/>
    <property type="evidence" value="ECO:0007669"/>
    <property type="project" value="UniProtKB-KW"/>
</dbReference>
<dbReference type="OrthoDB" id="425619at2759"/>
<dbReference type="InterPro" id="IPR043502">
    <property type="entry name" value="DNA/RNA_pol_sf"/>
</dbReference>
<dbReference type="GO" id="GO:0016787">
    <property type="term" value="F:hydrolase activity"/>
    <property type="evidence" value="ECO:0007669"/>
    <property type="project" value="UniProtKB-KW"/>
</dbReference>
<sequence length="60" mass="6636">MHTDASKKGISYILGQRINNRDFVINYGGRALTDAEKNYTTSEWECLACVTGMTIMAFAG</sequence>
<evidence type="ECO:0000256" key="1">
    <source>
        <dbReference type="ARBA" id="ARBA00022679"/>
    </source>
</evidence>
<evidence type="ECO:0000256" key="4">
    <source>
        <dbReference type="ARBA" id="ARBA00022759"/>
    </source>
</evidence>
<gene>
    <name evidence="8" type="ORF">B4U80_14422</name>
</gene>
<name>A0A443RVT2_9ACAR</name>
<keyword evidence="1" id="KW-0808">Transferase</keyword>
<evidence type="ECO:0000259" key="7">
    <source>
        <dbReference type="Pfam" id="PF17917"/>
    </source>
</evidence>
<accession>A0A443RVT2</accession>
<dbReference type="Proteomes" id="UP000288716">
    <property type="component" value="Unassembled WGS sequence"/>
</dbReference>
<evidence type="ECO:0000313" key="9">
    <source>
        <dbReference type="Proteomes" id="UP000288716"/>
    </source>
</evidence>
<dbReference type="Pfam" id="PF17917">
    <property type="entry name" value="RT_RNaseH"/>
    <property type="match status" value="1"/>
</dbReference>
<dbReference type="VEuPathDB" id="VectorBase:LDEU012567"/>
<keyword evidence="6" id="KW-0695">RNA-directed DNA polymerase</keyword>
<dbReference type="InterPro" id="IPR041373">
    <property type="entry name" value="RT_RNaseH"/>
</dbReference>
<evidence type="ECO:0000256" key="6">
    <source>
        <dbReference type="ARBA" id="ARBA00022918"/>
    </source>
</evidence>
<dbReference type="SUPFAM" id="SSF56672">
    <property type="entry name" value="DNA/RNA polymerases"/>
    <property type="match status" value="1"/>
</dbReference>
<dbReference type="GO" id="GO:0003964">
    <property type="term" value="F:RNA-directed DNA polymerase activity"/>
    <property type="evidence" value="ECO:0007669"/>
    <property type="project" value="UniProtKB-KW"/>
</dbReference>
<evidence type="ECO:0000256" key="2">
    <source>
        <dbReference type="ARBA" id="ARBA00022695"/>
    </source>
</evidence>